<dbReference type="SUPFAM" id="SSF56300">
    <property type="entry name" value="Metallo-dependent phosphatases"/>
    <property type="match status" value="1"/>
</dbReference>
<dbReference type="STRING" id="137838.GCA_001458595_02696"/>
<keyword evidence="1" id="KW-0677">Repeat</keyword>
<gene>
    <name evidence="5" type="ORF">CQ394_06125</name>
</gene>
<dbReference type="SUPFAM" id="SSF74853">
    <property type="entry name" value="Lamin A/C globular tail domain"/>
    <property type="match status" value="1"/>
</dbReference>
<evidence type="ECO:0000256" key="2">
    <source>
        <dbReference type="PROSITE-ProRule" id="PRU00591"/>
    </source>
</evidence>
<feature type="region of interest" description="Disordered" evidence="3">
    <location>
        <begin position="1330"/>
        <end position="1373"/>
    </location>
</feature>
<dbReference type="Pfam" id="PF01473">
    <property type="entry name" value="Choline_bind_1"/>
    <property type="match status" value="2"/>
</dbReference>
<dbReference type="InterPro" id="IPR029052">
    <property type="entry name" value="Metallo-depent_PP-like"/>
</dbReference>
<proteinExistence type="predicted"/>
<feature type="compositionally biased region" description="Low complexity" evidence="3">
    <location>
        <begin position="1360"/>
        <end position="1373"/>
    </location>
</feature>
<evidence type="ECO:0000313" key="6">
    <source>
        <dbReference type="Proteomes" id="UP000220840"/>
    </source>
</evidence>
<feature type="repeat" description="Cell wall-binding" evidence="2">
    <location>
        <begin position="1473"/>
        <end position="1492"/>
    </location>
</feature>
<dbReference type="InterPro" id="IPR004843">
    <property type="entry name" value="Calcineurin-like_PHP"/>
</dbReference>
<dbReference type="InterPro" id="IPR018337">
    <property type="entry name" value="Cell_wall/Cho-bd_repeat"/>
</dbReference>
<feature type="domain" description="LTD" evidence="4">
    <location>
        <begin position="106"/>
        <end position="242"/>
    </location>
</feature>
<feature type="compositionally biased region" description="Low complexity" evidence="3">
    <location>
        <begin position="1330"/>
        <end position="1349"/>
    </location>
</feature>
<keyword evidence="6" id="KW-1185">Reference proteome</keyword>
<dbReference type="InterPro" id="IPR001322">
    <property type="entry name" value="Lamin_tail_dom"/>
</dbReference>
<protein>
    <recommendedName>
        <fullName evidence="4">LTD domain-containing protein</fullName>
    </recommendedName>
</protein>
<dbReference type="Proteomes" id="UP000220840">
    <property type="component" value="Unassembled WGS sequence"/>
</dbReference>
<reference evidence="5 6" key="1">
    <citation type="submission" date="2017-10" db="EMBL/GenBank/DDBJ databases">
        <title>Effective Description of Clostridium neonatale sp. nov. linked to necrotizing enterocolitis in neonates and a clarification of species assignable to the genus Clostridium (Prazmowski 1880) emend. Lawson and Rainey 2016.</title>
        <authorList>
            <person name="Bernard K."/>
            <person name="Burdz T."/>
            <person name="Wiebe D."/>
            <person name="Balcewich B."/>
            <person name="Alfa M."/>
            <person name="Bernier A.-M."/>
        </authorList>
    </citation>
    <scope>NUCLEOTIDE SEQUENCE [LARGE SCALE GENOMIC DNA]</scope>
    <source>
        <strain evidence="5 6">LCDC99A005</strain>
    </source>
</reference>
<dbReference type="Gene3D" id="3.60.21.10">
    <property type="match status" value="1"/>
</dbReference>
<organism evidence="5 6">
    <name type="scientific">Clostridium neonatale</name>
    <dbReference type="NCBI Taxonomy" id="137838"/>
    <lineage>
        <taxon>Bacteria</taxon>
        <taxon>Bacillati</taxon>
        <taxon>Bacillota</taxon>
        <taxon>Clostridia</taxon>
        <taxon>Eubacteriales</taxon>
        <taxon>Clostridiaceae</taxon>
        <taxon>Clostridium</taxon>
    </lineage>
</organism>
<feature type="repeat" description="Cell wall-binding" evidence="2">
    <location>
        <begin position="1413"/>
        <end position="1432"/>
    </location>
</feature>
<dbReference type="Pfam" id="PF19127">
    <property type="entry name" value="Choline_bind_3"/>
    <property type="match status" value="2"/>
</dbReference>
<feature type="repeat" description="Cell wall-binding" evidence="2">
    <location>
        <begin position="1433"/>
        <end position="1452"/>
    </location>
</feature>
<feature type="repeat" description="Cell wall-binding" evidence="2">
    <location>
        <begin position="1453"/>
        <end position="1472"/>
    </location>
</feature>
<evidence type="ECO:0000256" key="3">
    <source>
        <dbReference type="SAM" id="MobiDB-lite"/>
    </source>
</evidence>
<dbReference type="InterPro" id="IPR051918">
    <property type="entry name" value="STPP_CPPED1"/>
</dbReference>
<sequence>MMKKILKDAKRITTFGVIAINITNVGVKALEVKPSNLINDDMVNKLEINNNKSDSDSNNKLLSDLNKETTEGAITINNVIGSDDKILETTTEDALELLTEGDYCENPSPLVITEILPDSNNVNKADAYEFIEVYNNSNETIDLKDYKIYYNYPDKGDSSDVIWESDPSSIKIDPEETLVFWIKNGSNDELTVNDFNKEFNTNLVMGKNIVEIYSAGMANSGDRALKLTTNTKEVLDFVSYNMSDKDVKLNKSITYKYDMYTGKSKMMSNDSKPTPGDITEDEKPISSVDLGSSDNEPILTDMTDLQFSSNKDLKFSVKAEAGDRSIKTVKLYLKDNTMSEYEEYNLTDGIDSVFTKTISSIDLSNKSSYSYYFEVSDGTNNVETDEKTITNDSSSKNELELNLSNNQLLSGEQQLIASSNKDDNKDLKLFVDGEDVTSEAIESLGDAPIIAFDVSQTDVFFKNAVAIGNDLIGVFDDGTYSDWATIKYSIPVKYFEKGKNITISIHAGNKANPLEHNEENNDDFVIKNIRLLLPNGKTIRADGYETPEKVINMGDSAGKIEILDAKFTVDSDAYTGIRYNWNTIDDSDGSHKIEATSGLATTSAQVIVDNTAPEISTNMENKQYKGDFTIEASACDETTKVSKFLVTLDNQEVNMPLKVSSTLLAAGNHILKITAIDEVGNKGEKVVNFTIPDENPNDPEAVTPGNGANVNKNPILSIKVTDPTNDTMDVTFKTGDQYKLGDAEIKEDGGIAQVSGGIKEANDGYPYNTYDISLADNVTDDSIVGINWKGQANPNSKINLYAYSISKQKWNLIKATTADENGDVSINAEIPVDKYRNGNSLKVMVQNGIGYNPIQYAPGTPADTTSNTEITTSNVEDLDRNSYDFTFALESDTQYYNENINGDKYHHQINIHDWILANKPRMNIQYMFHDGDIVDDVEEEYEWKNADEAYKKLDDAKFPYGVLAGNHDVGHKSEDYTEYGTYFGENRFNDNPWYGESYKNNKGHYDLISVDGIDFIMIYMGWGIGDDEIKWMNEVLAKYPERKAILNFHEYLLASKGLGEEPKRVYDEVISKNANVCMVLSGHYHSAATRIDKFDDDNDGIAERTVYQMLFDYQALAEGGRGFLRLMHFSLKDRTISIRTYSPSEDSYSSGEFTKEEENFIIPLDDLGIIPQEKTLNTTSMTANIYTNEVIGTVNNVASGDTASITWEKENGHYGWYAEIKDSYGGIKRTPVYYIDVNDTSNNVARIQGNGKVGSTLNAKLLTSEGDEIVDSNGITYKWYRLSTKNDENGVLIGNDKNYKLVSADKNKFIKLVINYNGKDYENIIGAIKSSSSSSSSSSHSSSKNSSNTESEDSSKIEDTTTTTSSNNNSGIIKIQKNNDGTLKLITQDGKIITGWQQIDSKWYLADEEGNVKTGWQKVNNYWYLLKDDGVMATGWQKVNNSWYFLKENGIMATGWQKVNNYWYLLKDDGVMATGWQKVNNSWYFLKENGVMVTGWQKVNNSWYFLKNDGAMAIGWQKINNKWYYLYNDGTMASDTIINGYNISLDGSMI</sequence>
<accession>A0A2A7MI01</accession>
<feature type="repeat" description="Cell wall-binding" evidence="2">
    <location>
        <begin position="1513"/>
        <end position="1532"/>
    </location>
</feature>
<dbReference type="Gene3D" id="2.10.270.10">
    <property type="entry name" value="Cholin Binding"/>
    <property type="match status" value="2"/>
</dbReference>
<dbReference type="Gene3D" id="2.60.40.2700">
    <property type="match status" value="1"/>
</dbReference>
<dbReference type="Pfam" id="PF00149">
    <property type="entry name" value="Metallophos"/>
    <property type="match status" value="1"/>
</dbReference>
<dbReference type="Pfam" id="PF00932">
    <property type="entry name" value="LTD"/>
    <property type="match status" value="1"/>
</dbReference>
<dbReference type="PANTHER" id="PTHR43143">
    <property type="entry name" value="METALLOPHOSPHOESTERASE, CALCINEURIN SUPERFAMILY"/>
    <property type="match status" value="1"/>
</dbReference>
<name>A0A2A7MI01_9CLOT</name>
<evidence type="ECO:0000256" key="1">
    <source>
        <dbReference type="ARBA" id="ARBA00022737"/>
    </source>
</evidence>
<dbReference type="EMBL" id="PDCJ01000001">
    <property type="protein sequence ID" value="PEG31296.1"/>
    <property type="molecule type" value="Genomic_DNA"/>
</dbReference>
<dbReference type="GO" id="GO:0016787">
    <property type="term" value="F:hydrolase activity"/>
    <property type="evidence" value="ECO:0007669"/>
    <property type="project" value="InterPro"/>
</dbReference>
<evidence type="ECO:0000259" key="4">
    <source>
        <dbReference type="PROSITE" id="PS51841"/>
    </source>
</evidence>
<dbReference type="PANTHER" id="PTHR43143:SF5">
    <property type="entry name" value="SECRETED PROTEIN"/>
    <property type="match status" value="1"/>
</dbReference>
<dbReference type="InterPro" id="IPR036415">
    <property type="entry name" value="Lamin_tail_dom_sf"/>
</dbReference>
<evidence type="ECO:0000313" key="5">
    <source>
        <dbReference type="EMBL" id="PEG31296.1"/>
    </source>
</evidence>
<comment type="caution">
    <text evidence="5">The sequence shown here is derived from an EMBL/GenBank/DDBJ whole genome shotgun (WGS) entry which is preliminary data.</text>
</comment>
<dbReference type="PROSITE" id="PS51170">
    <property type="entry name" value="CW"/>
    <property type="match status" value="6"/>
</dbReference>
<dbReference type="OrthoDB" id="2036332at2"/>
<dbReference type="SUPFAM" id="SSF69360">
    <property type="entry name" value="Cell wall binding repeat"/>
    <property type="match status" value="1"/>
</dbReference>
<feature type="repeat" description="Cell wall-binding" evidence="2">
    <location>
        <begin position="1493"/>
        <end position="1512"/>
    </location>
</feature>
<dbReference type="PROSITE" id="PS51841">
    <property type="entry name" value="LTD"/>
    <property type="match status" value="1"/>
</dbReference>